<name>A0A9D1CWB7_9FIRM</name>
<proteinExistence type="inferred from homology"/>
<accession>A0A9D1CWB7</accession>
<evidence type="ECO:0000259" key="4">
    <source>
        <dbReference type="PROSITE" id="PS50983"/>
    </source>
</evidence>
<dbReference type="InterPro" id="IPR054828">
    <property type="entry name" value="Vit_B12_bind_prot"/>
</dbReference>
<feature type="domain" description="Fe/B12 periplasmic-binding" evidence="4">
    <location>
        <begin position="42"/>
        <end position="300"/>
    </location>
</feature>
<dbReference type="PANTHER" id="PTHR30535">
    <property type="entry name" value="VITAMIN B12-BINDING PROTEIN"/>
    <property type="match status" value="1"/>
</dbReference>
<sequence length="300" mass="31928">MIRRICASILCALLLVPALAGAESAPLVDDRGVAIANQTPQRVVSLYGSYAEAWTQAGGALVGATEDAVSERGMDLGKAQIIGTTKEPNLELVLALDPDLVILSLDIAAQVGAAEVLEAAGVPCAAFRVDAWQDYARMMDVFTTLTGRRDLYDGLIPPMQSAIEEIIANAQAQEAPSVLLLRAYSTGVKAKGADNLAGVMLRDLGCVNIADRQNSLLEELTLEAIVAGDPDFVLISVMGGDEEAALAVVEDTLGQNPAWQGLRAVQAGHVYVLDRELFHYKPNARWAESYACLYELLFAA</sequence>
<dbReference type="GO" id="GO:0071281">
    <property type="term" value="P:cellular response to iron ion"/>
    <property type="evidence" value="ECO:0007669"/>
    <property type="project" value="TreeGrafter"/>
</dbReference>
<reference evidence="5" key="2">
    <citation type="journal article" date="2021" name="PeerJ">
        <title>Extensive microbial diversity within the chicken gut microbiome revealed by metagenomics and culture.</title>
        <authorList>
            <person name="Gilroy R."/>
            <person name="Ravi A."/>
            <person name="Getino M."/>
            <person name="Pursley I."/>
            <person name="Horton D.L."/>
            <person name="Alikhan N.F."/>
            <person name="Baker D."/>
            <person name="Gharbi K."/>
            <person name="Hall N."/>
            <person name="Watson M."/>
            <person name="Adriaenssens E.M."/>
            <person name="Foster-Nyarko E."/>
            <person name="Jarju S."/>
            <person name="Secka A."/>
            <person name="Antonio M."/>
            <person name="Oren A."/>
            <person name="Chaudhuri R.R."/>
            <person name="La Ragione R."/>
            <person name="Hildebrand F."/>
            <person name="Pallen M.J."/>
        </authorList>
    </citation>
    <scope>NUCLEOTIDE SEQUENCE</scope>
    <source>
        <strain evidence="5">ChiSjej6B24-2974</strain>
    </source>
</reference>
<dbReference type="SUPFAM" id="SSF53807">
    <property type="entry name" value="Helical backbone' metal receptor"/>
    <property type="match status" value="1"/>
</dbReference>
<dbReference type="PROSITE" id="PS50983">
    <property type="entry name" value="FE_B12_PBP"/>
    <property type="match status" value="1"/>
</dbReference>
<dbReference type="Pfam" id="PF01497">
    <property type="entry name" value="Peripla_BP_2"/>
    <property type="match status" value="1"/>
</dbReference>
<protein>
    <submittedName>
        <fullName evidence="5">ABC transporter substrate-binding protein</fullName>
    </submittedName>
</protein>
<comment type="caution">
    <text evidence="5">The sequence shown here is derived from an EMBL/GenBank/DDBJ whole genome shotgun (WGS) entry which is preliminary data.</text>
</comment>
<organism evidence="5 6">
    <name type="scientific">Candidatus Pullichristensenella stercorigallinarum</name>
    <dbReference type="NCBI Taxonomy" id="2840909"/>
    <lineage>
        <taxon>Bacteria</taxon>
        <taxon>Bacillati</taxon>
        <taxon>Bacillota</taxon>
        <taxon>Clostridia</taxon>
        <taxon>Candidatus Pullichristensenella</taxon>
    </lineage>
</organism>
<evidence type="ECO:0000313" key="5">
    <source>
        <dbReference type="EMBL" id="HIQ82099.1"/>
    </source>
</evidence>
<dbReference type="InterPro" id="IPR002491">
    <property type="entry name" value="ABC_transptr_periplasmic_BD"/>
</dbReference>
<dbReference type="Gene3D" id="3.40.50.1980">
    <property type="entry name" value="Nitrogenase molybdenum iron protein domain"/>
    <property type="match status" value="2"/>
</dbReference>
<evidence type="ECO:0000256" key="2">
    <source>
        <dbReference type="ARBA" id="ARBA00022729"/>
    </source>
</evidence>
<feature type="signal peptide" evidence="3">
    <location>
        <begin position="1"/>
        <end position="22"/>
    </location>
</feature>
<keyword evidence="2 3" id="KW-0732">Signal</keyword>
<evidence type="ECO:0000256" key="3">
    <source>
        <dbReference type="SAM" id="SignalP"/>
    </source>
</evidence>
<comment type="similarity">
    <text evidence="1">Belongs to the bacterial solute-binding protein 8 family.</text>
</comment>
<evidence type="ECO:0000256" key="1">
    <source>
        <dbReference type="ARBA" id="ARBA00008814"/>
    </source>
</evidence>
<reference evidence="5" key="1">
    <citation type="submission" date="2020-10" db="EMBL/GenBank/DDBJ databases">
        <authorList>
            <person name="Gilroy R."/>
        </authorList>
    </citation>
    <scope>NUCLEOTIDE SEQUENCE</scope>
    <source>
        <strain evidence="5">ChiSjej6B24-2974</strain>
    </source>
</reference>
<evidence type="ECO:0000313" key="6">
    <source>
        <dbReference type="Proteomes" id="UP000824260"/>
    </source>
</evidence>
<dbReference type="EMBL" id="DVFZ01000033">
    <property type="protein sequence ID" value="HIQ82099.1"/>
    <property type="molecule type" value="Genomic_DNA"/>
</dbReference>
<gene>
    <name evidence="5" type="ORF">IAA52_03235</name>
</gene>
<dbReference type="AlphaFoldDB" id="A0A9D1CWB7"/>
<dbReference type="InterPro" id="IPR050902">
    <property type="entry name" value="ABC_Transporter_SBP"/>
</dbReference>
<dbReference type="Proteomes" id="UP000824260">
    <property type="component" value="Unassembled WGS sequence"/>
</dbReference>
<feature type="chain" id="PRO_5038999567" evidence="3">
    <location>
        <begin position="23"/>
        <end position="300"/>
    </location>
</feature>
<dbReference type="PANTHER" id="PTHR30535:SF34">
    <property type="entry name" value="MOLYBDATE-BINDING PROTEIN MOLA"/>
    <property type="match status" value="1"/>
</dbReference>
<dbReference type="NCBIfam" id="NF038402">
    <property type="entry name" value="TroA_like"/>
    <property type="match status" value="1"/>
</dbReference>